<dbReference type="AlphaFoldDB" id="A0A1B7XSJ8"/>
<dbReference type="PROSITE" id="PS51257">
    <property type="entry name" value="PROKAR_LIPOPROTEIN"/>
    <property type="match status" value="1"/>
</dbReference>
<protein>
    <submittedName>
        <fullName evidence="2">Uncharacterized protein</fullName>
    </submittedName>
</protein>
<feature type="signal peptide" evidence="1">
    <location>
        <begin position="1"/>
        <end position="17"/>
    </location>
</feature>
<feature type="chain" id="PRO_5008601021" evidence="1">
    <location>
        <begin position="18"/>
        <end position="82"/>
    </location>
</feature>
<gene>
    <name evidence="2" type="ORF">CH63R_13961</name>
</gene>
<accession>A0A1B7XSJ8</accession>
<evidence type="ECO:0000313" key="2">
    <source>
        <dbReference type="EMBL" id="OBR02735.1"/>
    </source>
</evidence>
<dbReference type="EMBL" id="LTAN01000010">
    <property type="protein sequence ID" value="OBR02735.1"/>
    <property type="molecule type" value="Genomic_DNA"/>
</dbReference>
<dbReference type="OrthoDB" id="4845489at2759"/>
<keyword evidence="3" id="KW-1185">Reference proteome</keyword>
<dbReference type="RefSeq" id="XP_018151253.1">
    <property type="nucleotide sequence ID" value="XM_018308935.1"/>
</dbReference>
<dbReference type="Proteomes" id="UP000092177">
    <property type="component" value="Chromosome 10"/>
</dbReference>
<evidence type="ECO:0000256" key="1">
    <source>
        <dbReference type="SAM" id="SignalP"/>
    </source>
</evidence>
<evidence type="ECO:0000313" key="3">
    <source>
        <dbReference type="Proteomes" id="UP000092177"/>
    </source>
</evidence>
<reference evidence="3" key="1">
    <citation type="journal article" date="2017" name="BMC Genomics">
        <title>Gapless genome assembly of Colletotrichum higginsianum reveals chromosome structure and association of transposable elements with secondary metabolite gene clusters.</title>
        <authorList>
            <person name="Dallery J.-F."/>
            <person name="Lapalu N."/>
            <person name="Zampounis A."/>
            <person name="Pigne S."/>
            <person name="Luyten I."/>
            <person name="Amselem J."/>
            <person name="Wittenberg A.H.J."/>
            <person name="Zhou S."/>
            <person name="de Queiroz M.V."/>
            <person name="Robin G.P."/>
            <person name="Auger A."/>
            <person name="Hainaut M."/>
            <person name="Henrissat B."/>
            <person name="Kim K.-T."/>
            <person name="Lee Y.-H."/>
            <person name="Lespinet O."/>
            <person name="Schwartz D.C."/>
            <person name="Thon M.R."/>
            <person name="O'Connell R.J."/>
        </authorList>
    </citation>
    <scope>NUCLEOTIDE SEQUENCE [LARGE SCALE GENOMIC DNA]</scope>
    <source>
        <strain evidence="3">IMI 349063</strain>
    </source>
</reference>
<dbReference type="KEGG" id="chig:CH63R_13961"/>
<sequence>MKYTAATLLALVAVSNAAHCNAGWGMPSGASCPGSYPNVYCCQEPGSISGPYYQFRTCSYPVRNGQPVLDSCLGDGYVQCCP</sequence>
<keyword evidence="1" id="KW-0732">Signal</keyword>
<dbReference type="GeneID" id="28873042"/>
<comment type="caution">
    <text evidence="2">The sequence shown here is derived from an EMBL/GenBank/DDBJ whole genome shotgun (WGS) entry which is preliminary data.</text>
</comment>
<organism evidence="2 3">
    <name type="scientific">Colletotrichum higginsianum (strain IMI 349063)</name>
    <name type="common">Crucifer anthracnose fungus</name>
    <dbReference type="NCBI Taxonomy" id="759273"/>
    <lineage>
        <taxon>Eukaryota</taxon>
        <taxon>Fungi</taxon>
        <taxon>Dikarya</taxon>
        <taxon>Ascomycota</taxon>
        <taxon>Pezizomycotina</taxon>
        <taxon>Sordariomycetes</taxon>
        <taxon>Hypocreomycetidae</taxon>
        <taxon>Glomerellales</taxon>
        <taxon>Glomerellaceae</taxon>
        <taxon>Colletotrichum</taxon>
        <taxon>Colletotrichum destructivum species complex</taxon>
    </lineage>
</organism>
<dbReference type="VEuPathDB" id="FungiDB:CH63R_13961"/>
<proteinExistence type="predicted"/>
<name>A0A1B7XSJ8_COLHI</name>